<protein>
    <submittedName>
        <fullName evidence="1">Uncharacterized protein</fullName>
    </submittedName>
</protein>
<comment type="caution">
    <text evidence="1">The sequence shown here is derived from an EMBL/GenBank/DDBJ whole genome shotgun (WGS) entry which is preliminary data.</text>
</comment>
<name>A0A4E0R462_FASHE</name>
<proteinExistence type="predicted"/>
<dbReference type="Proteomes" id="UP000230066">
    <property type="component" value="Unassembled WGS sequence"/>
</dbReference>
<reference evidence="1" key="1">
    <citation type="submission" date="2019-03" db="EMBL/GenBank/DDBJ databases">
        <title>Improved annotation for the trematode Fasciola hepatica.</title>
        <authorList>
            <person name="Choi Y.-J."/>
            <person name="Martin J."/>
            <person name="Mitreva M."/>
        </authorList>
    </citation>
    <scope>NUCLEOTIDE SEQUENCE [LARGE SCALE GENOMIC DNA]</scope>
</reference>
<dbReference type="AlphaFoldDB" id="A0A4E0R462"/>
<organism evidence="1 2">
    <name type="scientific">Fasciola hepatica</name>
    <name type="common">Liver fluke</name>
    <dbReference type="NCBI Taxonomy" id="6192"/>
    <lineage>
        <taxon>Eukaryota</taxon>
        <taxon>Metazoa</taxon>
        <taxon>Spiralia</taxon>
        <taxon>Lophotrochozoa</taxon>
        <taxon>Platyhelminthes</taxon>
        <taxon>Trematoda</taxon>
        <taxon>Digenea</taxon>
        <taxon>Plagiorchiida</taxon>
        <taxon>Echinostomata</taxon>
        <taxon>Echinostomatoidea</taxon>
        <taxon>Fasciolidae</taxon>
        <taxon>Fasciola</taxon>
    </lineage>
</organism>
<keyword evidence="2" id="KW-1185">Reference proteome</keyword>
<sequence length="68" mass="8086">MYTTRQNSEPLSDNLVTERMLIRTIRIRDCTAKIYYKRIGDPRDTEKHFSYTVLHSDDEFEILSADTD</sequence>
<dbReference type="EMBL" id="JXXN02003739">
    <property type="protein sequence ID" value="THD21216.1"/>
    <property type="molecule type" value="Genomic_DNA"/>
</dbReference>
<gene>
    <name evidence="1" type="ORF">D915_007686</name>
</gene>
<evidence type="ECO:0000313" key="2">
    <source>
        <dbReference type="Proteomes" id="UP000230066"/>
    </source>
</evidence>
<accession>A0A4E0R462</accession>
<evidence type="ECO:0000313" key="1">
    <source>
        <dbReference type="EMBL" id="THD21216.1"/>
    </source>
</evidence>